<comment type="subunit">
    <text evidence="2">Monomer.</text>
</comment>
<dbReference type="Proteomes" id="UP000257136">
    <property type="component" value="Unassembled WGS sequence"/>
</dbReference>
<dbReference type="GO" id="GO:0030246">
    <property type="term" value="F:carbohydrate binding"/>
    <property type="evidence" value="ECO:0007669"/>
    <property type="project" value="InterPro"/>
</dbReference>
<evidence type="ECO:0000256" key="4">
    <source>
        <dbReference type="SAM" id="SignalP"/>
    </source>
</evidence>
<feature type="domain" description="Glycosyl hydrolase family 92 N-terminal" evidence="5">
    <location>
        <begin position="32"/>
        <end position="115"/>
    </location>
</feature>
<evidence type="ECO:0000256" key="3">
    <source>
        <dbReference type="ARBA" id="ARBA00022837"/>
    </source>
</evidence>
<comment type="caution">
    <text evidence="6">The sequence shown here is derived from an EMBL/GenBank/DDBJ whole genome shotgun (WGS) entry which is preliminary data.</text>
</comment>
<dbReference type="Pfam" id="PF17678">
    <property type="entry name" value="Glyco_hydro_92N"/>
    <property type="match status" value="1"/>
</dbReference>
<dbReference type="EMBL" id="QUNI01000001">
    <property type="protein sequence ID" value="REH01523.1"/>
    <property type="molecule type" value="Genomic_DNA"/>
</dbReference>
<comment type="cofactor">
    <cofactor evidence="1">
        <name>Ca(2+)</name>
        <dbReference type="ChEBI" id="CHEBI:29108"/>
    </cofactor>
</comment>
<dbReference type="Gene3D" id="2.70.98.10">
    <property type="match status" value="1"/>
</dbReference>
<keyword evidence="3" id="KW-0106">Calcium</keyword>
<evidence type="ECO:0000259" key="5">
    <source>
        <dbReference type="Pfam" id="PF17678"/>
    </source>
</evidence>
<protein>
    <recommendedName>
        <fullName evidence="5">Glycosyl hydrolase family 92 N-terminal domain-containing protein</fullName>
    </recommendedName>
</protein>
<proteinExistence type="predicted"/>
<feature type="signal peptide" evidence="4">
    <location>
        <begin position="1"/>
        <end position="26"/>
    </location>
</feature>
<evidence type="ECO:0000313" key="6">
    <source>
        <dbReference type="EMBL" id="REH01523.1"/>
    </source>
</evidence>
<accession>A0A3E0ETG4</accession>
<sequence>MFLDKRMTIQTACLFCMLFFSVTIFAQQPADYVNPFIGTSNYGATFPGPIAPRGMASISPFNVAGPQNLPLEKDSRWLSNPYVNENTFLTGFSQVNLSGVGCPELGVVLLVSDSGLKPCNLLQYFSNAKKSLPLDYEHRFKKRFA</sequence>
<keyword evidence="4" id="KW-0732">Signal</keyword>
<dbReference type="AlphaFoldDB" id="A0A3E0ETG4"/>
<organism evidence="6 7">
    <name type="scientific">Flavobacterium aquicola</name>
    <dbReference type="NCBI Taxonomy" id="1682742"/>
    <lineage>
        <taxon>Bacteria</taxon>
        <taxon>Pseudomonadati</taxon>
        <taxon>Bacteroidota</taxon>
        <taxon>Flavobacteriia</taxon>
        <taxon>Flavobacteriales</taxon>
        <taxon>Flavobacteriaceae</taxon>
        <taxon>Flavobacterium</taxon>
    </lineage>
</organism>
<dbReference type="InterPro" id="IPR041371">
    <property type="entry name" value="GH92_N"/>
</dbReference>
<evidence type="ECO:0000256" key="1">
    <source>
        <dbReference type="ARBA" id="ARBA00001913"/>
    </source>
</evidence>
<keyword evidence="7" id="KW-1185">Reference proteome</keyword>
<feature type="non-terminal residue" evidence="6">
    <location>
        <position position="145"/>
    </location>
</feature>
<evidence type="ECO:0000256" key="2">
    <source>
        <dbReference type="ARBA" id="ARBA00011245"/>
    </source>
</evidence>
<evidence type="ECO:0000313" key="7">
    <source>
        <dbReference type="Proteomes" id="UP000257136"/>
    </source>
</evidence>
<gene>
    <name evidence="6" type="ORF">C8P67_1011</name>
</gene>
<name>A0A3E0ETG4_9FLAO</name>
<dbReference type="InterPro" id="IPR014718">
    <property type="entry name" value="GH-type_carb-bd"/>
</dbReference>
<feature type="chain" id="PRO_5017535326" description="Glycosyl hydrolase family 92 N-terminal domain-containing protein" evidence="4">
    <location>
        <begin position="27"/>
        <end position="145"/>
    </location>
</feature>
<reference evidence="6 7" key="1">
    <citation type="submission" date="2018-08" db="EMBL/GenBank/DDBJ databases">
        <title>Genomic Encyclopedia of Archaeal and Bacterial Type Strains, Phase II (KMG-II): from individual species to whole genera.</title>
        <authorList>
            <person name="Goeker M."/>
        </authorList>
    </citation>
    <scope>NUCLEOTIDE SEQUENCE [LARGE SCALE GENOMIC DNA]</scope>
    <source>
        <strain evidence="6 7">DSM 100880</strain>
    </source>
</reference>